<dbReference type="EMBL" id="QJSX01000016">
    <property type="protein sequence ID" value="PYE50978.1"/>
    <property type="molecule type" value="Genomic_DNA"/>
</dbReference>
<comment type="caution">
    <text evidence="2">The sequence shown here is derived from an EMBL/GenBank/DDBJ whole genome shotgun (WGS) entry which is preliminary data.</text>
</comment>
<dbReference type="AlphaFoldDB" id="A0A318SDZ2"/>
<organism evidence="2 3">
    <name type="scientific">Deinococcus yavapaiensis KR-236</name>
    <dbReference type="NCBI Taxonomy" id="694435"/>
    <lineage>
        <taxon>Bacteria</taxon>
        <taxon>Thermotogati</taxon>
        <taxon>Deinococcota</taxon>
        <taxon>Deinococci</taxon>
        <taxon>Deinococcales</taxon>
        <taxon>Deinococcaceae</taxon>
        <taxon>Deinococcus</taxon>
    </lineage>
</organism>
<proteinExistence type="predicted"/>
<sequence>MESHASDALNLLPGSVATAFGFGLSLTFTVVHGVRDEESGVTSALQNTSRHIGVGVLSAMAVMTTAATLPNAFERQRRMTRAP</sequence>
<accession>A0A318SDZ2</accession>
<keyword evidence="3" id="KW-1185">Reference proteome</keyword>
<evidence type="ECO:0000313" key="3">
    <source>
        <dbReference type="Proteomes" id="UP000248326"/>
    </source>
</evidence>
<feature type="transmembrane region" description="Helical" evidence="1">
    <location>
        <begin position="12"/>
        <end position="32"/>
    </location>
</feature>
<gene>
    <name evidence="2" type="ORF">DES52_11645</name>
</gene>
<protein>
    <submittedName>
        <fullName evidence="2">Uncharacterized protein</fullName>
    </submittedName>
</protein>
<evidence type="ECO:0000313" key="2">
    <source>
        <dbReference type="EMBL" id="PYE50978.1"/>
    </source>
</evidence>
<dbReference type="Proteomes" id="UP000248326">
    <property type="component" value="Unassembled WGS sequence"/>
</dbReference>
<reference evidence="2 3" key="1">
    <citation type="submission" date="2018-06" db="EMBL/GenBank/DDBJ databases">
        <title>Genomic Encyclopedia of Type Strains, Phase IV (KMG-IV): sequencing the most valuable type-strain genomes for metagenomic binning, comparative biology and taxonomic classification.</title>
        <authorList>
            <person name="Goeker M."/>
        </authorList>
    </citation>
    <scope>NUCLEOTIDE SEQUENCE [LARGE SCALE GENOMIC DNA]</scope>
    <source>
        <strain evidence="2 3">DSM 18048</strain>
    </source>
</reference>
<keyword evidence="1" id="KW-0812">Transmembrane</keyword>
<dbReference type="RefSeq" id="WP_110888165.1">
    <property type="nucleotide sequence ID" value="NZ_QJSX01000016.1"/>
</dbReference>
<name>A0A318SDZ2_9DEIO</name>
<keyword evidence="1" id="KW-0472">Membrane</keyword>
<feature type="transmembrane region" description="Helical" evidence="1">
    <location>
        <begin position="52"/>
        <end position="73"/>
    </location>
</feature>
<keyword evidence="1" id="KW-1133">Transmembrane helix</keyword>
<evidence type="ECO:0000256" key="1">
    <source>
        <dbReference type="SAM" id="Phobius"/>
    </source>
</evidence>